<evidence type="ECO:0000313" key="2">
    <source>
        <dbReference type="EMBL" id="OAE34556.1"/>
    </source>
</evidence>
<reference evidence="2" key="1">
    <citation type="submission" date="2016-03" db="EMBL/GenBank/DDBJ databases">
        <title>Mechanisms controlling the formation of the plant cell surface in tip-growing cells are functionally conserved among land plants.</title>
        <authorList>
            <person name="Honkanen S."/>
            <person name="Jones V.A."/>
            <person name="Morieri G."/>
            <person name="Champion C."/>
            <person name="Hetherington A.J."/>
            <person name="Kelly S."/>
            <person name="Saint-Marcoux D."/>
            <person name="Proust H."/>
            <person name="Prescott H."/>
            <person name="Dolan L."/>
        </authorList>
    </citation>
    <scope>NUCLEOTIDE SEQUENCE [LARGE SCALE GENOMIC DNA]</scope>
    <source>
        <tissue evidence="2">Whole gametophyte</tissue>
    </source>
</reference>
<feature type="region of interest" description="Disordered" evidence="1">
    <location>
        <begin position="42"/>
        <end position="69"/>
    </location>
</feature>
<evidence type="ECO:0000313" key="3">
    <source>
        <dbReference type="Proteomes" id="UP000077202"/>
    </source>
</evidence>
<dbReference type="AlphaFoldDB" id="A0A176WQI3"/>
<feature type="compositionally biased region" description="Basic and acidic residues" evidence="1">
    <location>
        <begin position="52"/>
        <end position="69"/>
    </location>
</feature>
<comment type="caution">
    <text evidence="2">The sequence shown here is derived from an EMBL/GenBank/DDBJ whole genome shotgun (WGS) entry which is preliminary data.</text>
</comment>
<keyword evidence="3" id="KW-1185">Reference proteome</keyword>
<proteinExistence type="predicted"/>
<accession>A0A176WQI3</accession>
<gene>
    <name evidence="2" type="ORF">AXG93_1487s1010</name>
</gene>
<dbReference type="EMBL" id="LVLJ01000379">
    <property type="protein sequence ID" value="OAE34556.1"/>
    <property type="molecule type" value="Genomic_DNA"/>
</dbReference>
<dbReference type="Proteomes" id="UP000077202">
    <property type="component" value="Unassembled WGS sequence"/>
</dbReference>
<organism evidence="2 3">
    <name type="scientific">Marchantia polymorpha subsp. ruderalis</name>
    <dbReference type="NCBI Taxonomy" id="1480154"/>
    <lineage>
        <taxon>Eukaryota</taxon>
        <taxon>Viridiplantae</taxon>
        <taxon>Streptophyta</taxon>
        <taxon>Embryophyta</taxon>
        <taxon>Marchantiophyta</taxon>
        <taxon>Marchantiopsida</taxon>
        <taxon>Marchantiidae</taxon>
        <taxon>Marchantiales</taxon>
        <taxon>Marchantiaceae</taxon>
        <taxon>Marchantia</taxon>
    </lineage>
</organism>
<sequence length="123" mass="13815">MMMREIFYASGNMAAILTGAAQWLAIGLIYAMLPQPDDRNKLTTLPRPIAKLTDENRSPDDTMSAKRSPDGYIHEDVVLFLSFPDHEVAPIEITRAPRTLQQVRKALKQKFCVKLGMQLSSNP</sequence>
<protein>
    <submittedName>
        <fullName evidence="2">Uncharacterized protein</fullName>
    </submittedName>
</protein>
<name>A0A176WQI3_MARPO</name>
<evidence type="ECO:0000256" key="1">
    <source>
        <dbReference type="SAM" id="MobiDB-lite"/>
    </source>
</evidence>